<keyword evidence="2" id="KW-0812">Transmembrane</keyword>
<reference evidence="4" key="2">
    <citation type="submission" date="2020-09" db="EMBL/GenBank/DDBJ databases">
        <authorList>
            <person name="Sun Q."/>
            <person name="Zhou Y."/>
        </authorList>
    </citation>
    <scope>NUCLEOTIDE SEQUENCE</scope>
    <source>
        <strain evidence="4">CGMCC 1.10749</strain>
    </source>
</reference>
<comment type="caution">
    <text evidence="4">The sequence shown here is derived from an EMBL/GenBank/DDBJ whole genome shotgun (WGS) entry which is preliminary data.</text>
</comment>
<dbReference type="RefSeq" id="WP_035948817.1">
    <property type="nucleotide sequence ID" value="NZ_BMEA01000001.1"/>
</dbReference>
<dbReference type="AlphaFoldDB" id="A0A8H9FQ80"/>
<sequence length="234" mass="25241">MGRRDWAWAAGTAGALLLAAWVSGAGPIAAFTTPGLSPPTDDEFGELVQPDTGDARQPEGERTRPLEDNELVANVVAWTLRVVLVLIVAVVVLLVVRALLRRLRRDPVTPKDEVEAPVLPDVLVAGVRASEAQLEHGTSTEAVINAWLTLERTAAEVGLEDDVARTPAELVGAVLGDFDVDRVAIERLADLYREARFSVHPIGETQRAEAREALRSVREDLTRPLRALGGSVAR</sequence>
<gene>
    <name evidence="4" type="ORF">GCM10011314_07290</name>
</gene>
<dbReference type="EMBL" id="BMEA01000001">
    <property type="protein sequence ID" value="GGB70518.1"/>
    <property type="molecule type" value="Genomic_DNA"/>
</dbReference>
<reference evidence="4" key="1">
    <citation type="journal article" date="2014" name="Int. J. Syst. Evol. Microbiol.">
        <title>Complete genome sequence of Corynebacterium casei LMG S-19264T (=DSM 44701T), isolated from a smear-ripened cheese.</title>
        <authorList>
            <consortium name="US DOE Joint Genome Institute (JGI-PGF)"/>
            <person name="Walter F."/>
            <person name="Albersmeier A."/>
            <person name="Kalinowski J."/>
            <person name="Ruckert C."/>
        </authorList>
    </citation>
    <scope>NUCLEOTIDE SEQUENCE</scope>
    <source>
        <strain evidence="4">CGMCC 1.10749</strain>
    </source>
</reference>
<evidence type="ECO:0000256" key="2">
    <source>
        <dbReference type="SAM" id="Phobius"/>
    </source>
</evidence>
<protein>
    <recommendedName>
        <fullName evidence="3">Protein-glutamine gamma-glutamyltransferase-like C-terminal domain-containing protein</fullName>
    </recommendedName>
</protein>
<evidence type="ECO:0000313" key="5">
    <source>
        <dbReference type="Proteomes" id="UP000628079"/>
    </source>
</evidence>
<accession>A0A8H9FQ80</accession>
<dbReference type="Proteomes" id="UP000628079">
    <property type="component" value="Unassembled WGS sequence"/>
</dbReference>
<keyword evidence="2" id="KW-0472">Membrane</keyword>
<feature type="region of interest" description="Disordered" evidence="1">
    <location>
        <begin position="33"/>
        <end position="65"/>
    </location>
</feature>
<proteinExistence type="predicted"/>
<dbReference type="Pfam" id="PF13559">
    <property type="entry name" value="DUF4129"/>
    <property type="match status" value="1"/>
</dbReference>
<evidence type="ECO:0000259" key="3">
    <source>
        <dbReference type="Pfam" id="PF13559"/>
    </source>
</evidence>
<dbReference type="InterPro" id="IPR025403">
    <property type="entry name" value="TgpA-like_C"/>
</dbReference>
<keyword evidence="2" id="KW-1133">Transmembrane helix</keyword>
<feature type="compositionally biased region" description="Basic and acidic residues" evidence="1">
    <location>
        <begin position="53"/>
        <end position="65"/>
    </location>
</feature>
<feature type="transmembrane region" description="Helical" evidence="2">
    <location>
        <begin position="75"/>
        <end position="96"/>
    </location>
</feature>
<evidence type="ECO:0000313" key="4">
    <source>
        <dbReference type="EMBL" id="GGB70518.1"/>
    </source>
</evidence>
<organism evidence="4 5">
    <name type="scientific">Knoellia flava</name>
    <dbReference type="NCBI Taxonomy" id="913969"/>
    <lineage>
        <taxon>Bacteria</taxon>
        <taxon>Bacillati</taxon>
        <taxon>Actinomycetota</taxon>
        <taxon>Actinomycetes</taxon>
        <taxon>Micrococcales</taxon>
        <taxon>Intrasporangiaceae</taxon>
        <taxon>Knoellia</taxon>
    </lineage>
</organism>
<evidence type="ECO:0000256" key="1">
    <source>
        <dbReference type="SAM" id="MobiDB-lite"/>
    </source>
</evidence>
<feature type="domain" description="Protein-glutamine gamma-glutamyltransferase-like C-terminal" evidence="3">
    <location>
        <begin position="146"/>
        <end position="215"/>
    </location>
</feature>
<name>A0A8H9FQ80_9MICO</name>